<gene>
    <name evidence="1" type="ORF">ACFQ1E_20075</name>
</gene>
<organism evidence="1 2">
    <name type="scientific">Sphingomonas canadensis</name>
    <dbReference type="NCBI Taxonomy" id="1219257"/>
    <lineage>
        <taxon>Bacteria</taxon>
        <taxon>Pseudomonadati</taxon>
        <taxon>Pseudomonadota</taxon>
        <taxon>Alphaproteobacteria</taxon>
        <taxon>Sphingomonadales</taxon>
        <taxon>Sphingomonadaceae</taxon>
        <taxon>Sphingomonas</taxon>
    </lineage>
</organism>
<protein>
    <submittedName>
        <fullName evidence="1">Uncharacterized protein</fullName>
    </submittedName>
</protein>
<dbReference type="RefSeq" id="WP_264946669.1">
    <property type="nucleotide sequence ID" value="NZ_JAPDRA010000019.1"/>
</dbReference>
<comment type="caution">
    <text evidence="1">The sequence shown here is derived from an EMBL/GenBank/DDBJ whole genome shotgun (WGS) entry which is preliminary data.</text>
</comment>
<keyword evidence="2" id="KW-1185">Reference proteome</keyword>
<proteinExistence type="predicted"/>
<evidence type="ECO:0000313" key="1">
    <source>
        <dbReference type="EMBL" id="MFD0948648.1"/>
    </source>
</evidence>
<dbReference type="Proteomes" id="UP001596977">
    <property type="component" value="Unassembled WGS sequence"/>
</dbReference>
<evidence type="ECO:0000313" key="2">
    <source>
        <dbReference type="Proteomes" id="UP001596977"/>
    </source>
</evidence>
<name>A0ABW3HEI7_9SPHN</name>
<accession>A0ABW3HEI7</accession>
<sequence length="99" mass="11387">MAGSILISDDSRVSTSTINLYEIVDSTRDTLKAMAPELIAPIYESMDVESMPFIRLDMLNSKDLMRFYEATKRARLHCDINPAWDRLIKEIEKDGRFIS</sequence>
<reference evidence="2" key="1">
    <citation type="journal article" date="2019" name="Int. J. Syst. Evol. Microbiol.">
        <title>The Global Catalogue of Microorganisms (GCM) 10K type strain sequencing project: providing services to taxonomists for standard genome sequencing and annotation.</title>
        <authorList>
            <consortium name="The Broad Institute Genomics Platform"/>
            <consortium name="The Broad Institute Genome Sequencing Center for Infectious Disease"/>
            <person name="Wu L."/>
            <person name="Ma J."/>
        </authorList>
    </citation>
    <scope>NUCLEOTIDE SEQUENCE [LARGE SCALE GENOMIC DNA]</scope>
    <source>
        <strain evidence="2">CCUG 62982</strain>
    </source>
</reference>
<dbReference type="EMBL" id="JBHTJG010000016">
    <property type="protein sequence ID" value="MFD0948648.1"/>
    <property type="molecule type" value="Genomic_DNA"/>
</dbReference>